<dbReference type="Proteomes" id="UP000308271">
    <property type="component" value="Unassembled WGS sequence"/>
</dbReference>
<keyword evidence="2 4" id="KW-0808">Transferase</keyword>
<dbReference type="CDD" id="cd02440">
    <property type="entry name" value="AdoMet_MTases"/>
    <property type="match status" value="1"/>
</dbReference>
<dbReference type="InterPro" id="IPR030390">
    <property type="entry name" value="MeTrfase_TrmA_AS"/>
</dbReference>
<dbReference type="Pfam" id="PF05958">
    <property type="entry name" value="tRNA_U5-meth_tr"/>
    <property type="match status" value="1"/>
</dbReference>
<keyword evidence="8" id="KW-1185">Reference proteome</keyword>
<evidence type="ECO:0000256" key="5">
    <source>
        <dbReference type="PROSITE-ProRule" id="PRU10015"/>
    </source>
</evidence>
<evidence type="ECO:0000259" key="6">
    <source>
        <dbReference type="PROSITE" id="PS50926"/>
    </source>
</evidence>
<dbReference type="InterPro" id="IPR029063">
    <property type="entry name" value="SAM-dependent_MTases_sf"/>
</dbReference>
<accession>A0A5C4S7V3</accession>
<feature type="binding site" evidence="4">
    <location>
        <position position="422"/>
    </location>
    <ligand>
        <name>S-adenosyl-L-methionine</name>
        <dbReference type="ChEBI" id="CHEBI:59789"/>
    </ligand>
</feature>
<protein>
    <submittedName>
        <fullName evidence="7">23S rRNA (Uracil(1939)-C(5))-methyltransferase RlmD</fullName>
        <ecNumber evidence="7">2.1.1.190</ecNumber>
    </submittedName>
</protein>
<dbReference type="EMBL" id="VDCH01000005">
    <property type="protein sequence ID" value="TNJ39584.1"/>
    <property type="molecule type" value="Genomic_DNA"/>
</dbReference>
<dbReference type="AlphaFoldDB" id="A0A5C4S7V3"/>
<sequence length="493" mass="55387">MHRDSPAERSFHTPLEQQEIRYRKGDTIELIITDHAEKDKCFGKTAEGMGVMVSGILAPGDRVSAQVYKVKQRYLEARTIEVLTPSPDRVEPVCPVFGSCGGCKWMHVSYEAQLRYKHKKVTDSLAHIGGFENPSVLPVLAAPDALHYRNKVEFSCSNMRYLLQTEIDSDELARPKTFALGFHAPGNFEKVLDLDTCYLAKPCMNKVLNLVRDFALERGLAPYAAKAHEGYLRNLALRYSERHDQLMVNIVTSWYDAALMQALKERLEAAMPEQRMTILNNVTTRKNTVATGEQEYVISGDGYVTERLGDLDFRISANSFFQTNTRQAETLYDQIIAVGGITPEDTVYDLYCGTGTITLYLARHCRQAIGIEVVESAVRDAEMNAELNGLSNTVFFQADLKNFHAMQEALAPYAKPRIIVTDPPRAGMHPKALDTMLKLQPERIVYVSCNPDNLARDGKEIAARGYKMSSAQPVDMFPQTNHIETVACFERVE</sequence>
<feature type="binding site" evidence="4">
    <location>
        <position position="372"/>
    </location>
    <ligand>
        <name>S-adenosyl-L-methionine</name>
        <dbReference type="ChEBI" id="CHEBI:59789"/>
    </ligand>
</feature>
<dbReference type="PROSITE" id="PS50926">
    <property type="entry name" value="TRAM"/>
    <property type="match status" value="1"/>
</dbReference>
<reference evidence="7 8" key="1">
    <citation type="submission" date="2019-05" db="EMBL/GenBank/DDBJ databases">
        <title>Draft Whole-Genome sequence of the green sulfur bacterium Chlorobaculum thiosulfatiphilum DSM 249.</title>
        <authorList>
            <person name="Meyer T.E."/>
            <person name="Kyndt J.A."/>
        </authorList>
    </citation>
    <scope>NUCLEOTIDE SEQUENCE [LARGE SCALE GENOMIC DNA]</scope>
    <source>
        <strain evidence="7 8">DSM 249</strain>
    </source>
</reference>
<dbReference type="FunFam" id="3.40.50.150:FF:000009">
    <property type="entry name" value="23S rRNA (Uracil(1939)-C(5))-methyltransferase RlmD"/>
    <property type="match status" value="1"/>
</dbReference>
<evidence type="ECO:0000256" key="4">
    <source>
        <dbReference type="PROSITE-ProRule" id="PRU01024"/>
    </source>
</evidence>
<dbReference type="Pfam" id="PF01938">
    <property type="entry name" value="TRAM"/>
    <property type="match status" value="1"/>
</dbReference>
<dbReference type="InterPro" id="IPR002792">
    <property type="entry name" value="TRAM_dom"/>
</dbReference>
<dbReference type="EC" id="2.1.1.190" evidence="7"/>
<feature type="domain" description="TRAM" evidence="6">
    <location>
        <begin position="21"/>
        <end position="81"/>
    </location>
</feature>
<comment type="caution">
    <text evidence="7">The sequence shown here is derived from an EMBL/GenBank/DDBJ whole genome shotgun (WGS) entry which is preliminary data.</text>
</comment>
<keyword evidence="1 4" id="KW-0489">Methyltransferase</keyword>
<evidence type="ECO:0000313" key="8">
    <source>
        <dbReference type="Proteomes" id="UP000308271"/>
    </source>
</evidence>
<feature type="binding site" evidence="4">
    <location>
        <position position="322"/>
    </location>
    <ligand>
        <name>S-adenosyl-L-methionine</name>
        <dbReference type="ChEBI" id="CHEBI:59789"/>
    </ligand>
</feature>
<dbReference type="InterPro" id="IPR012340">
    <property type="entry name" value="NA-bd_OB-fold"/>
</dbReference>
<gene>
    <name evidence="7" type="primary">rlmD</name>
    <name evidence="7" type="ORF">FGF66_03935</name>
</gene>
<dbReference type="Gene3D" id="2.40.50.1070">
    <property type="match status" value="1"/>
</dbReference>
<name>A0A5C4S7V3_CHLTI</name>
<evidence type="ECO:0000256" key="3">
    <source>
        <dbReference type="ARBA" id="ARBA00022691"/>
    </source>
</evidence>
<organism evidence="7 8">
    <name type="scientific">Chlorobaculum thiosulfatiphilum</name>
    <name type="common">Chlorobium limicola f.sp. thiosulfatophilum</name>
    <dbReference type="NCBI Taxonomy" id="115852"/>
    <lineage>
        <taxon>Bacteria</taxon>
        <taxon>Pseudomonadati</taxon>
        <taxon>Chlorobiota</taxon>
        <taxon>Chlorobiia</taxon>
        <taxon>Chlorobiales</taxon>
        <taxon>Chlorobiaceae</taxon>
        <taxon>Chlorobaculum</taxon>
    </lineage>
</organism>
<dbReference type="GO" id="GO:0070475">
    <property type="term" value="P:rRNA base methylation"/>
    <property type="evidence" value="ECO:0007669"/>
    <property type="project" value="TreeGrafter"/>
</dbReference>
<feature type="binding site" evidence="4">
    <location>
        <position position="351"/>
    </location>
    <ligand>
        <name>S-adenosyl-L-methionine</name>
        <dbReference type="ChEBI" id="CHEBI:59789"/>
    </ligand>
</feature>
<dbReference type="PROSITE" id="PS51687">
    <property type="entry name" value="SAM_MT_RNA_M5U"/>
    <property type="match status" value="1"/>
</dbReference>
<dbReference type="Gene3D" id="2.40.50.140">
    <property type="entry name" value="Nucleic acid-binding proteins"/>
    <property type="match status" value="1"/>
</dbReference>
<dbReference type="OrthoDB" id="9804590at2"/>
<dbReference type="GO" id="GO:0070041">
    <property type="term" value="F:rRNA (uridine-C5-)-methyltransferase activity"/>
    <property type="evidence" value="ECO:0007669"/>
    <property type="project" value="TreeGrafter"/>
</dbReference>
<dbReference type="InterPro" id="IPR030391">
    <property type="entry name" value="MeTrfase_TrmA_CS"/>
</dbReference>
<dbReference type="PANTHER" id="PTHR11061">
    <property type="entry name" value="RNA M5U METHYLTRANSFERASE"/>
    <property type="match status" value="1"/>
</dbReference>
<comment type="similarity">
    <text evidence="4">Belongs to the class I-like SAM-binding methyltransferase superfamily. RNA M5U methyltransferase family.</text>
</comment>
<dbReference type="Gene3D" id="3.40.50.150">
    <property type="entry name" value="Vaccinia Virus protein VP39"/>
    <property type="match status" value="1"/>
</dbReference>
<keyword evidence="3 4" id="KW-0949">S-adenosyl-L-methionine</keyword>
<dbReference type="PROSITE" id="PS01231">
    <property type="entry name" value="TRMA_2"/>
    <property type="match status" value="1"/>
</dbReference>
<dbReference type="SUPFAM" id="SSF50249">
    <property type="entry name" value="Nucleic acid-binding proteins"/>
    <property type="match status" value="1"/>
</dbReference>
<proteinExistence type="inferred from homology"/>
<dbReference type="PANTHER" id="PTHR11061:SF30">
    <property type="entry name" value="TRNA (URACIL(54)-C(5))-METHYLTRANSFERASE"/>
    <property type="match status" value="1"/>
</dbReference>
<feature type="active site" evidence="5">
    <location>
        <position position="449"/>
    </location>
</feature>
<dbReference type="SUPFAM" id="SSF53335">
    <property type="entry name" value="S-adenosyl-L-methionine-dependent methyltransferases"/>
    <property type="match status" value="1"/>
</dbReference>
<evidence type="ECO:0000313" key="7">
    <source>
        <dbReference type="EMBL" id="TNJ39584.1"/>
    </source>
</evidence>
<evidence type="ECO:0000256" key="1">
    <source>
        <dbReference type="ARBA" id="ARBA00022603"/>
    </source>
</evidence>
<dbReference type="PROSITE" id="PS01230">
    <property type="entry name" value="TRMA_1"/>
    <property type="match status" value="1"/>
</dbReference>
<evidence type="ECO:0000256" key="2">
    <source>
        <dbReference type="ARBA" id="ARBA00022679"/>
    </source>
</evidence>
<dbReference type="NCBIfam" id="TIGR00479">
    <property type="entry name" value="rumA"/>
    <property type="match status" value="1"/>
</dbReference>
<dbReference type="FunFam" id="2.40.50.1070:FF:000003">
    <property type="entry name" value="23S rRNA (Uracil-5-)-methyltransferase RumA"/>
    <property type="match status" value="1"/>
</dbReference>
<feature type="active site" description="Nucleophile" evidence="4">
    <location>
        <position position="449"/>
    </location>
</feature>
<dbReference type="InterPro" id="IPR010280">
    <property type="entry name" value="U5_MeTrfase_fam"/>
</dbReference>